<dbReference type="OrthoDB" id="9967053at2"/>
<evidence type="ECO:0000313" key="2">
    <source>
        <dbReference type="Proteomes" id="UP000184694"/>
    </source>
</evidence>
<dbReference type="RefSeq" id="WP_074215653.1">
    <property type="nucleotide sequence ID" value="NZ_FSRG01000003.1"/>
</dbReference>
<evidence type="ECO:0000313" key="1">
    <source>
        <dbReference type="EMBL" id="SIN79682.1"/>
    </source>
</evidence>
<organism evidence="1 2">
    <name type="scientific">Halodesulfovibrio marinisediminis DSM 17456</name>
    <dbReference type="NCBI Taxonomy" id="1121457"/>
    <lineage>
        <taxon>Bacteria</taxon>
        <taxon>Pseudomonadati</taxon>
        <taxon>Thermodesulfobacteriota</taxon>
        <taxon>Desulfovibrionia</taxon>
        <taxon>Desulfovibrionales</taxon>
        <taxon>Desulfovibrionaceae</taxon>
        <taxon>Halodesulfovibrio</taxon>
    </lineage>
</organism>
<proteinExistence type="predicted"/>
<dbReference type="Proteomes" id="UP000184694">
    <property type="component" value="Unassembled WGS sequence"/>
</dbReference>
<reference evidence="2" key="1">
    <citation type="submission" date="2016-11" db="EMBL/GenBank/DDBJ databases">
        <authorList>
            <person name="Varghese N."/>
            <person name="Submissions S."/>
        </authorList>
    </citation>
    <scope>NUCLEOTIDE SEQUENCE [LARGE SCALE GENOMIC DNA]</scope>
    <source>
        <strain evidence="2">DSM 17456</strain>
    </source>
</reference>
<name>A0A1N6E9K5_9BACT</name>
<protein>
    <submittedName>
        <fullName evidence="1">Uncharacterized protein</fullName>
    </submittedName>
</protein>
<accession>A0A1N6E9K5</accession>
<dbReference type="STRING" id="1121457.SAMN02745161_0812"/>
<keyword evidence="2" id="KW-1185">Reference proteome</keyword>
<dbReference type="AlphaFoldDB" id="A0A1N6E9K5"/>
<dbReference type="EMBL" id="FSRG01000003">
    <property type="protein sequence ID" value="SIN79682.1"/>
    <property type="molecule type" value="Genomic_DNA"/>
</dbReference>
<gene>
    <name evidence="1" type="ORF">SAMN02745161_0812</name>
</gene>
<sequence>MKFRSVVTLIVFVLFVGLCGYELANNVTNSFQRDTASVRYVRSLESPKKEDVKKPTFDLDKILEETDVNG</sequence>